<sequence length="124" mass="13487">MLPNAVSGAGVEGSDGTTLIYYQASDAPIYQLKGPNPPVKGVTYTDSTIAAAGVALAYTLLAVTDLSNGKLTAIRFVLSQAQPPAQRILSRQWAALVQWRFELLWFHSRDGLEDSVCDRCDWQT</sequence>
<name>A0ABR4BEX3_9LECA</name>
<dbReference type="Proteomes" id="UP001590951">
    <property type="component" value="Unassembled WGS sequence"/>
</dbReference>
<proteinExistence type="predicted"/>
<organism evidence="1 2">
    <name type="scientific">Lepraria finkii</name>
    <dbReference type="NCBI Taxonomy" id="1340010"/>
    <lineage>
        <taxon>Eukaryota</taxon>
        <taxon>Fungi</taxon>
        <taxon>Dikarya</taxon>
        <taxon>Ascomycota</taxon>
        <taxon>Pezizomycotina</taxon>
        <taxon>Lecanoromycetes</taxon>
        <taxon>OSLEUM clade</taxon>
        <taxon>Lecanoromycetidae</taxon>
        <taxon>Lecanorales</taxon>
        <taxon>Lecanorineae</taxon>
        <taxon>Stereocaulaceae</taxon>
        <taxon>Lepraria</taxon>
    </lineage>
</organism>
<evidence type="ECO:0000313" key="1">
    <source>
        <dbReference type="EMBL" id="KAL2055354.1"/>
    </source>
</evidence>
<protein>
    <submittedName>
        <fullName evidence="1">Uncharacterized protein</fullName>
    </submittedName>
</protein>
<accession>A0ABR4BEX3</accession>
<reference evidence="1 2" key="1">
    <citation type="submission" date="2024-09" db="EMBL/GenBank/DDBJ databases">
        <title>Rethinking Asexuality: The Enigmatic Case of Functional Sexual Genes in Lepraria (Stereocaulaceae).</title>
        <authorList>
            <person name="Doellman M."/>
            <person name="Sun Y."/>
            <person name="Barcenas-Pena A."/>
            <person name="Lumbsch H.T."/>
            <person name="Grewe F."/>
        </authorList>
    </citation>
    <scope>NUCLEOTIDE SEQUENCE [LARGE SCALE GENOMIC DNA]</scope>
    <source>
        <strain evidence="1 2">Grewe 0041</strain>
    </source>
</reference>
<evidence type="ECO:0000313" key="2">
    <source>
        <dbReference type="Proteomes" id="UP001590951"/>
    </source>
</evidence>
<keyword evidence="2" id="KW-1185">Reference proteome</keyword>
<comment type="caution">
    <text evidence="1">The sequence shown here is derived from an EMBL/GenBank/DDBJ whole genome shotgun (WGS) entry which is preliminary data.</text>
</comment>
<dbReference type="EMBL" id="JBHFEH010000011">
    <property type="protein sequence ID" value="KAL2055354.1"/>
    <property type="molecule type" value="Genomic_DNA"/>
</dbReference>
<gene>
    <name evidence="1" type="ORF">ABVK25_004162</name>
</gene>